<dbReference type="Pfam" id="PF00534">
    <property type="entry name" value="Glycos_transf_1"/>
    <property type="match status" value="1"/>
</dbReference>
<dbReference type="PANTHER" id="PTHR46401:SF9">
    <property type="entry name" value="MANNOSYLTRANSFERASE A"/>
    <property type="match status" value="1"/>
</dbReference>
<dbReference type="GO" id="GO:0016757">
    <property type="term" value="F:glycosyltransferase activity"/>
    <property type="evidence" value="ECO:0007669"/>
    <property type="project" value="InterPro"/>
</dbReference>
<dbReference type="CDD" id="cd03809">
    <property type="entry name" value="GT4_MtfB-like"/>
    <property type="match status" value="1"/>
</dbReference>
<evidence type="ECO:0000313" key="2">
    <source>
        <dbReference type="EMBL" id="MBB3926258.1"/>
    </source>
</evidence>
<dbReference type="AlphaFoldDB" id="A0A7W6BPB1"/>
<reference evidence="2 3" key="1">
    <citation type="submission" date="2020-08" db="EMBL/GenBank/DDBJ databases">
        <title>Genomic Encyclopedia of Type Strains, Phase IV (KMG-IV): sequencing the most valuable type-strain genomes for metagenomic binning, comparative biology and taxonomic classification.</title>
        <authorList>
            <person name="Goeker M."/>
        </authorList>
    </citation>
    <scope>NUCLEOTIDE SEQUENCE [LARGE SCALE GENOMIC DNA]</scope>
    <source>
        <strain evidence="2 3">DSM 26189</strain>
    </source>
</reference>
<organism evidence="2 3">
    <name type="scientific">Sphingobium jiangsuense</name>
    <dbReference type="NCBI Taxonomy" id="870476"/>
    <lineage>
        <taxon>Bacteria</taxon>
        <taxon>Pseudomonadati</taxon>
        <taxon>Pseudomonadota</taxon>
        <taxon>Alphaproteobacteria</taxon>
        <taxon>Sphingomonadales</taxon>
        <taxon>Sphingomonadaceae</taxon>
        <taxon>Sphingobium</taxon>
    </lineage>
</organism>
<proteinExistence type="predicted"/>
<sequence length="385" mass="42692">MSRLIWRTWRGQLPTGIDRACLAYVSHYRARAHAVVQRGGFTRILDDEASAALFSLLLEPPRDFRFRLVRLAMGQMVASDNHTGRQTDGLIYLNVGHTGLDRAGHRAWVRRTGVRALYYLHDLIPITHPQYAREGEAEKHAVRMETMLSCGAGIVANSRDSLAALADFAAQRGMVLPPALCVPLGVEPFAITREPGPPPFEGPYFITVGTLEGRKNHKTLLAVWRRLVAWMGEGSPKLVIVGQRGWAADDLFRMLDEDETLRPHVIELGRCGDSELLACLSHARALLFPSFVEGQGLPLTEALAMGTPVIASALDVFRETAGDIPDYLDPQDEEGWLRAVLDYSAADSPRRARQVERMAGFAPPDWPGHFLRIDAWLEEMAGSGR</sequence>
<evidence type="ECO:0000313" key="3">
    <source>
        <dbReference type="Proteomes" id="UP000571950"/>
    </source>
</evidence>
<gene>
    <name evidence="2" type="ORF">GGR43_001975</name>
</gene>
<dbReference type="EMBL" id="JACIDT010000006">
    <property type="protein sequence ID" value="MBB3926258.1"/>
    <property type="molecule type" value="Genomic_DNA"/>
</dbReference>
<feature type="domain" description="Glycosyl transferase family 1" evidence="1">
    <location>
        <begin position="199"/>
        <end position="323"/>
    </location>
</feature>
<dbReference type="PANTHER" id="PTHR46401">
    <property type="entry name" value="GLYCOSYLTRANSFERASE WBBK-RELATED"/>
    <property type="match status" value="1"/>
</dbReference>
<dbReference type="SUPFAM" id="SSF53756">
    <property type="entry name" value="UDP-Glycosyltransferase/glycogen phosphorylase"/>
    <property type="match status" value="1"/>
</dbReference>
<name>A0A7W6BPB1_9SPHN</name>
<accession>A0A7W6BPB1</accession>
<dbReference type="InterPro" id="IPR001296">
    <property type="entry name" value="Glyco_trans_1"/>
</dbReference>
<evidence type="ECO:0000259" key="1">
    <source>
        <dbReference type="Pfam" id="PF00534"/>
    </source>
</evidence>
<protein>
    <submittedName>
        <fullName evidence="2">Glycosyltransferase involved in cell wall biosynthesis</fullName>
    </submittedName>
</protein>
<comment type="caution">
    <text evidence="2">The sequence shown here is derived from an EMBL/GenBank/DDBJ whole genome shotgun (WGS) entry which is preliminary data.</text>
</comment>
<dbReference type="Proteomes" id="UP000571950">
    <property type="component" value="Unassembled WGS sequence"/>
</dbReference>
<keyword evidence="3" id="KW-1185">Reference proteome</keyword>
<keyword evidence="2" id="KW-0808">Transferase</keyword>
<dbReference type="Gene3D" id="3.40.50.2000">
    <property type="entry name" value="Glycogen Phosphorylase B"/>
    <property type="match status" value="1"/>
</dbReference>